<proteinExistence type="inferred from homology"/>
<protein>
    <recommendedName>
        <fullName evidence="11">Xaa-Pro dipeptidase</fullName>
        <ecNumber evidence="10">3.4.13.9</ecNumber>
    </recommendedName>
    <alternativeName>
        <fullName evidence="14">Imidodipeptidase</fullName>
    </alternativeName>
    <alternativeName>
        <fullName evidence="12">Peptidase D</fullName>
    </alternativeName>
    <alternativeName>
        <fullName evidence="13">Proline dipeptidase</fullName>
    </alternativeName>
</protein>
<dbReference type="InterPro" id="IPR029149">
    <property type="entry name" value="Creatin/AminoP/Spt16_N"/>
</dbReference>
<dbReference type="Pfam" id="PF05195">
    <property type="entry name" value="AMP_N"/>
    <property type="match status" value="1"/>
</dbReference>
<feature type="domain" description="Aminopeptidase P N-terminal" evidence="17">
    <location>
        <begin position="68"/>
        <end position="214"/>
    </location>
</feature>
<dbReference type="CDD" id="cd01087">
    <property type="entry name" value="Prolidase"/>
    <property type="match status" value="1"/>
</dbReference>
<evidence type="ECO:0000256" key="1">
    <source>
        <dbReference type="ARBA" id="ARBA00001936"/>
    </source>
</evidence>
<comment type="similarity">
    <text evidence="9">Belongs to the peptidase M24B family. Eukaryotic-type prolidase subfamily.</text>
</comment>
<evidence type="ECO:0000256" key="13">
    <source>
        <dbReference type="ARBA" id="ARBA00044284"/>
    </source>
</evidence>
<evidence type="ECO:0000313" key="18">
    <source>
        <dbReference type="EMBL" id="OEU23722.1"/>
    </source>
</evidence>
<keyword evidence="8" id="KW-0464">Manganese</keyword>
<dbReference type="Proteomes" id="UP000095751">
    <property type="component" value="Unassembled WGS sequence"/>
</dbReference>
<sequence length="589" mass="65370">MVNMSTDPTFLLLLLGLLVIMSNYGHFSSALRMPPIVVDVKKRQADAEINCSECKGPVYSLGLNTYQVPMALHELNRARLVQSMLEKLDSSSSSSSSSSRGVILLEGGKQTTRYDTDHEPVFRQESFFHWTFGVPEADVYGTISLPSGESTLFVPIYGLDYEIFCGSSPSLDNIRSKYGVDNVLPIDQLDDYIASQLDGSVDGINEDDDNGNVNDAQLHLLSGLNTDSGNYCMAAHYDGIEKYSKRRNTDTLFPTIVEARVFKTKPEIELMRYTNWVSSMAHVEVMKCCQVKMMEYQLESLFQHYTYTHGGCRHQSYTCVCACGPSPSILHYGHAGRPNDRQLLDGDIALLDMGAEYHCYASDITCSFPVNGKFSDDQLLIYNAVLSAQIAVITTLKPGISYLDMHRLAERAILKSLKNGGLLLGEVDDMIDADLGAIFMPHGLGHLIGLDAHDVGGYTETITRPRSERPGLKKLRTARTLEAGMVLTIEPGCYFIDVLLDLALANPKQSKHLCVERVNEFRGSGGVRLEDDVVITDDGCENLTVCPRASSEVLDVMNGKPWPPEKDVLPELRRNWVNNDNGKMVRYDL</sequence>
<dbReference type="InterPro" id="IPR036005">
    <property type="entry name" value="Creatinase/aminopeptidase-like"/>
</dbReference>
<keyword evidence="3" id="KW-0645">Protease</keyword>
<comment type="catalytic activity">
    <reaction evidence="15">
        <text>Xaa-L-Pro dipeptide + H2O = an L-alpha-amino acid + L-proline</text>
        <dbReference type="Rhea" id="RHEA:76407"/>
        <dbReference type="ChEBI" id="CHEBI:15377"/>
        <dbReference type="ChEBI" id="CHEBI:59869"/>
        <dbReference type="ChEBI" id="CHEBI:60039"/>
        <dbReference type="ChEBI" id="CHEBI:195196"/>
        <dbReference type="EC" id="3.4.13.9"/>
    </reaction>
</comment>
<evidence type="ECO:0000256" key="8">
    <source>
        <dbReference type="ARBA" id="ARBA00023211"/>
    </source>
</evidence>
<dbReference type="Pfam" id="PF00557">
    <property type="entry name" value="Peptidase_M24"/>
    <property type="match status" value="1"/>
</dbReference>
<evidence type="ECO:0000256" key="6">
    <source>
        <dbReference type="ARBA" id="ARBA00022997"/>
    </source>
</evidence>
<dbReference type="SUPFAM" id="SSF55920">
    <property type="entry name" value="Creatinase/aminopeptidase"/>
    <property type="match status" value="1"/>
</dbReference>
<evidence type="ECO:0000256" key="10">
    <source>
        <dbReference type="ARBA" id="ARBA00044051"/>
    </source>
</evidence>
<dbReference type="GO" id="GO:0102009">
    <property type="term" value="F:proline dipeptidase activity"/>
    <property type="evidence" value="ECO:0007669"/>
    <property type="project" value="UniProtKB-EC"/>
</dbReference>
<dbReference type="PANTHER" id="PTHR48480">
    <property type="match status" value="1"/>
</dbReference>
<dbReference type="SUPFAM" id="SSF53092">
    <property type="entry name" value="Creatinase/prolidase N-terminal domain"/>
    <property type="match status" value="1"/>
</dbReference>
<dbReference type="SMART" id="SM01011">
    <property type="entry name" value="AMP_N"/>
    <property type="match status" value="1"/>
</dbReference>
<evidence type="ECO:0000256" key="11">
    <source>
        <dbReference type="ARBA" id="ARBA00044141"/>
    </source>
</evidence>
<evidence type="ECO:0000313" key="19">
    <source>
        <dbReference type="Proteomes" id="UP000095751"/>
    </source>
</evidence>
<dbReference type="GO" id="GO:0070006">
    <property type="term" value="F:metalloaminopeptidase activity"/>
    <property type="evidence" value="ECO:0007669"/>
    <property type="project" value="InterPro"/>
</dbReference>
<evidence type="ECO:0000256" key="12">
    <source>
        <dbReference type="ARBA" id="ARBA00044252"/>
    </source>
</evidence>
<evidence type="ECO:0000259" key="17">
    <source>
        <dbReference type="SMART" id="SM01011"/>
    </source>
</evidence>
<dbReference type="Gene3D" id="3.90.230.10">
    <property type="entry name" value="Creatinase/methionine aminopeptidase superfamily"/>
    <property type="match status" value="1"/>
</dbReference>
<dbReference type="InterPro" id="IPR000994">
    <property type="entry name" value="Pept_M24"/>
</dbReference>
<keyword evidence="16" id="KW-0732">Signal</keyword>
<evidence type="ECO:0000256" key="4">
    <source>
        <dbReference type="ARBA" id="ARBA00022723"/>
    </source>
</evidence>
<accession>A0A1E7FZZ6</accession>
<name>A0A1E7FZZ6_9STRA</name>
<keyword evidence="19" id="KW-1185">Reference proteome</keyword>
<dbReference type="InParanoid" id="A0A1E7FZZ6"/>
<dbReference type="FunFam" id="3.90.230.10:FF:000002">
    <property type="entry name" value="Xaa-Pro aminopeptidase 3"/>
    <property type="match status" value="1"/>
</dbReference>
<dbReference type="InterPro" id="IPR007865">
    <property type="entry name" value="Aminopep_P_N"/>
</dbReference>
<dbReference type="EC" id="3.4.13.9" evidence="10"/>
<dbReference type="Gene3D" id="3.40.350.10">
    <property type="entry name" value="Creatinase/prolidase N-terminal domain"/>
    <property type="match status" value="1"/>
</dbReference>
<evidence type="ECO:0000256" key="14">
    <source>
        <dbReference type="ARBA" id="ARBA00044351"/>
    </source>
</evidence>
<evidence type="ECO:0000256" key="16">
    <source>
        <dbReference type="SAM" id="SignalP"/>
    </source>
</evidence>
<gene>
    <name evidence="18" type="primary">DIPEP_1</name>
    <name evidence="18" type="ORF">FRACYDRAFT_291485</name>
</gene>
<evidence type="ECO:0000256" key="15">
    <source>
        <dbReference type="ARBA" id="ARBA00048994"/>
    </source>
</evidence>
<dbReference type="EMBL" id="KV784353">
    <property type="protein sequence ID" value="OEU23722.1"/>
    <property type="molecule type" value="Genomic_DNA"/>
</dbReference>
<dbReference type="PANTHER" id="PTHR48480:SF2">
    <property type="entry name" value="PEPTIDASE D"/>
    <property type="match status" value="1"/>
</dbReference>
<keyword evidence="4" id="KW-0479">Metal-binding</keyword>
<evidence type="ECO:0000256" key="9">
    <source>
        <dbReference type="ARBA" id="ARBA00043990"/>
    </source>
</evidence>
<reference evidence="18 19" key="1">
    <citation type="submission" date="2016-09" db="EMBL/GenBank/DDBJ databases">
        <title>Extensive genetic diversity and differential bi-allelic expression allows diatom success in the polar Southern Ocean.</title>
        <authorList>
            <consortium name="DOE Joint Genome Institute"/>
            <person name="Mock T."/>
            <person name="Otillar R.P."/>
            <person name="Strauss J."/>
            <person name="Dupont C."/>
            <person name="Frickenhaus S."/>
            <person name="Maumus F."/>
            <person name="Mcmullan M."/>
            <person name="Sanges R."/>
            <person name="Schmutz J."/>
            <person name="Toseland A."/>
            <person name="Valas R."/>
            <person name="Veluchamy A."/>
            <person name="Ward B.J."/>
            <person name="Allen A."/>
            <person name="Barry K."/>
            <person name="Falciatore A."/>
            <person name="Ferrante M."/>
            <person name="Fortunato A.E."/>
            <person name="Gloeckner G."/>
            <person name="Gruber A."/>
            <person name="Hipkin R."/>
            <person name="Janech M."/>
            <person name="Kroth P."/>
            <person name="Leese F."/>
            <person name="Lindquist E."/>
            <person name="Lyon B.R."/>
            <person name="Martin J."/>
            <person name="Mayer C."/>
            <person name="Parker M."/>
            <person name="Quesneville H."/>
            <person name="Raymond J."/>
            <person name="Uhlig C."/>
            <person name="Valentin K.U."/>
            <person name="Worden A.Z."/>
            <person name="Armbrust E.V."/>
            <person name="Bowler C."/>
            <person name="Green B."/>
            <person name="Moulton V."/>
            <person name="Van Oosterhout C."/>
            <person name="Grigoriev I."/>
        </authorList>
    </citation>
    <scope>NUCLEOTIDE SEQUENCE [LARGE SCALE GENOMIC DNA]</scope>
    <source>
        <strain evidence="18 19">CCMP1102</strain>
    </source>
</reference>
<dbReference type="InterPro" id="IPR052433">
    <property type="entry name" value="X-Pro_dipept-like"/>
</dbReference>
<dbReference type="GO" id="GO:0006508">
    <property type="term" value="P:proteolysis"/>
    <property type="evidence" value="ECO:0007669"/>
    <property type="project" value="UniProtKB-KW"/>
</dbReference>
<evidence type="ECO:0000256" key="7">
    <source>
        <dbReference type="ARBA" id="ARBA00023049"/>
    </source>
</evidence>
<keyword evidence="5" id="KW-0378">Hydrolase</keyword>
<organism evidence="18 19">
    <name type="scientific">Fragilariopsis cylindrus CCMP1102</name>
    <dbReference type="NCBI Taxonomy" id="635003"/>
    <lineage>
        <taxon>Eukaryota</taxon>
        <taxon>Sar</taxon>
        <taxon>Stramenopiles</taxon>
        <taxon>Ochrophyta</taxon>
        <taxon>Bacillariophyta</taxon>
        <taxon>Bacillariophyceae</taxon>
        <taxon>Bacillariophycidae</taxon>
        <taxon>Bacillariales</taxon>
        <taxon>Bacillariaceae</taxon>
        <taxon>Fragilariopsis</taxon>
    </lineage>
</organism>
<feature type="chain" id="PRO_5009193750" description="Xaa-Pro dipeptidase" evidence="16">
    <location>
        <begin position="26"/>
        <end position="589"/>
    </location>
</feature>
<dbReference type="OrthoDB" id="10261878at2759"/>
<keyword evidence="6" id="KW-0224">Dipeptidase</keyword>
<keyword evidence="7" id="KW-0482">Metalloprotease</keyword>
<evidence type="ECO:0000256" key="5">
    <source>
        <dbReference type="ARBA" id="ARBA00022801"/>
    </source>
</evidence>
<dbReference type="KEGG" id="fcy:FRACYDRAFT_291485"/>
<evidence type="ECO:0000256" key="2">
    <source>
        <dbReference type="ARBA" id="ARBA00011738"/>
    </source>
</evidence>
<dbReference type="AlphaFoldDB" id="A0A1E7FZZ6"/>
<feature type="signal peptide" evidence="16">
    <location>
        <begin position="1"/>
        <end position="25"/>
    </location>
</feature>
<evidence type="ECO:0000256" key="3">
    <source>
        <dbReference type="ARBA" id="ARBA00022670"/>
    </source>
</evidence>
<comment type="cofactor">
    <cofactor evidence="1">
        <name>Mn(2+)</name>
        <dbReference type="ChEBI" id="CHEBI:29035"/>
    </cofactor>
</comment>
<comment type="subunit">
    <text evidence="2">Homodimer.</text>
</comment>
<dbReference type="GO" id="GO:0030145">
    <property type="term" value="F:manganese ion binding"/>
    <property type="evidence" value="ECO:0007669"/>
    <property type="project" value="InterPro"/>
</dbReference>